<feature type="domain" description="ABC transmembrane type-1" evidence="9">
    <location>
        <begin position="575"/>
        <end position="834"/>
    </location>
</feature>
<dbReference type="PROSITE" id="PS50893">
    <property type="entry name" value="ABC_TRANSPORTER_2"/>
    <property type="match status" value="2"/>
</dbReference>
<evidence type="ECO:0000259" key="8">
    <source>
        <dbReference type="PROSITE" id="PS50893"/>
    </source>
</evidence>
<dbReference type="CDD" id="cd18584">
    <property type="entry name" value="ABC_6TM_AarD_CydD"/>
    <property type="match status" value="1"/>
</dbReference>
<feature type="transmembrane region" description="Helical" evidence="7">
    <location>
        <begin position="604"/>
        <end position="626"/>
    </location>
</feature>
<dbReference type="NCBIfam" id="TIGR02868">
    <property type="entry name" value="CydC"/>
    <property type="match status" value="1"/>
</dbReference>
<name>A0A1G9XIC7_9ACTN</name>
<keyword evidence="5 7" id="KW-1133">Transmembrane helix</keyword>
<dbReference type="SMART" id="SM00382">
    <property type="entry name" value="AAA"/>
    <property type="match status" value="2"/>
</dbReference>
<dbReference type="EMBL" id="FNIC01000001">
    <property type="protein sequence ID" value="SDM96186.1"/>
    <property type="molecule type" value="Genomic_DNA"/>
</dbReference>
<feature type="transmembrane region" description="Helical" evidence="7">
    <location>
        <begin position="576"/>
        <end position="598"/>
    </location>
</feature>
<dbReference type="Proteomes" id="UP000199004">
    <property type="component" value="Unassembled WGS sequence"/>
</dbReference>
<dbReference type="Pfam" id="PF00005">
    <property type="entry name" value="ABC_tran"/>
    <property type="match status" value="2"/>
</dbReference>
<dbReference type="STRING" id="1005944.SAMN05192576_1373"/>
<feature type="domain" description="ABC transporter" evidence="8">
    <location>
        <begin position="328"/>
        <end position="560"/>
    </location>
</feature>
<keyword evidence="11" id="KW-1185">Reference proteome</keyword>
<feature type="transmembrane region" description="Helical" evidence="7">
    <location>
        <begin position="130"/>
        <end position="148"/>
    </location>
</feature>
<dbReference type="Gene3D" id="3.40.50.300">
    <property type="entry name" value="P-loop containing nucleotide triphosphate hydrolases"/>
    <property type="match status" value="2"/>
</dbReference>
<proteinExistence type="predicted"/>
<dbReference type="InterPro" id="IPR014223">
    <property type="entry name" value="ABC_CydC/D"/>
</dbReference>
<accession>A0A1G9XIC7</accession>
<dbReference type="PANTHER" id="PTHR24221:SF590">
    <property type="entry name" value="COMPONENT LINKED WITH THE ASSEMBLY OF CYTOCHROME' TRANSPORT TRANSMEMBRANE ATP-BINDING PROTEIN ABC TRANSPORTER CYDD-RELATED"/>
    <property type="match status" value="1"/>
</dbReference>
<dbReference type="NCBIfam" id="TIGR02857">
    <property type="entry name" value="CydD"/>
    <property type="match status" value="1"/>
</dbReference>
<dbReference type="InterPro" id="IPR039421">
    <property type="entry name" value="Type_1_exporter"/>
</dbReference>
<feature type="transmembrane region" description="Helical" evidence="7">
    <location>
        <begin position="154"/>
        <end position="175"/>
    </location>
</feature>
<feature type="transmembrane region" description="Helical" evidence="7">
    <location>
        <begin position="714"/>
        <end position="734"/>
    </location>
</feature>
<keyword evidence="6 7" id="KW-0472">Membrane</keyword>
<dbReference type="InterPro" id="IPR017871">
    <property type="entry name" value="ABC_transporter-like_CS"/>
</dbReference>
<dbReference type="RefSeq" id="WP_091022961.1">
    <property type="nucleotide sequence ID" value="NZ_BKAE01000001.1"/>
</dbReference>
<gene>
    <name evidence="10" type="ORF">SAMN05192576_1373</name>
</gene>
<evidence type="ECO:0000256" key="7">
    <source>
        <dbReference type="SAM" id="Phobius"/>
    </source>
</evidence>
<sequence>MRPTDPRLRPHLAPARLPLAGVMVAGVAGAVLVVAQAWFVTGLVVATVRDEPLGRWAVGVVLVFAARAGISWVTDVLAARAAALVGNHLRRTVVGAVLRRPLAGPAVSSGELSVLATRGVAAAEPYLTRYLPAAVLAGILPLLTLAVIATQDLWSAVIVACTLPLIPVFGALVGLATRDRAQEQWAAMAALSGHFLDVVRGLPTLVAHRRARAQSRRIAEVTDRYRRASQATLRLAFASSAVLELVATLSVALVAVVIGVRLAEGHVGLTTALFVLLLAPEAYWPLRRVGAEFHAAAEGVATFEAVQELLDAAPYDDQAAPPFGAGDLVVADLTVTYPGRLAPAVEHLTAVVPARGVTVVTGPSGCGKSTLLSAVAGLLPATDGSVTVDGRPCSGAAWQSQVAWLPQRPVFLAASVADNLRLARPDATDDELWAALDQVALAERVRHLPGGLLAGVTEDGTALSAGERARLALARVVLSRRPWTLLDEPTAHLDELTERIIADTIVELGRTGAVVVVAHRPALVALADHVLALTAAARPVVPLAVGAGVAAPAPGRLELPSEAEPGDPPPSLWSSIVLGSLASSSGVALTATAGWLIVQASTRPPVLTLMVAIVGVRLFGLARPVLRYAERLRSHDMALRMLAERRVQVYDAVVPLTPGRLGRRRGDVLASIVDDVDSVVDRELRVRLPVLGYLGVVAVSTAVATLLLPWAGLVVAGIALVGTGTGFLLARLGAGRRERVGVSLRAELSAAVVEVTQVAPELVMWQAEEAAGRRVAAVGRRLTGAGVRASRWLGAARGVVLLSSGVGVATMAWLVSPGVSDGRLSAPMAALLVLVPLALAEAATVVVDGGALSARTDAAAARLHRLERQSPAVRDIVGRPLPASSAMGLDEVSAGWERDRPCLDGLSFELGLGARVAVVGRSGSGKSTLAALMLRFLDPLTGTVTMGGTRLDNLALDDVRRRVGLVDDDPHVFASTLVENVRLARPSATDDDVEVALRRARLGPWLDSLPEGLHTWLGDGHAQVSGGERARLAIARSVLADQPVLVLDEPTAHLDHATAVELAHEILDAPGGRSVLWITHEPVGLDLVDRTIDLDGTSPASSRVRR</sequence>
<feature type="domain" description="ABC transporter" evidence="8">
    <location>
        <begin position="887"/>
        <end position="1104"/>
    </location>
</feature>
<dbReference type="AlphaFoldDB" id="A0A1G9XIC7"/>
<feature type="transmembrane region" description="Helical" evidence="7">
    <location>
        <begin position="266"/>
        <end position="284"/>
    </location>
</feature>
<dbReference type="PROSITE" id="PS00211">
    <property type="entry name" value="ABC_TRANSPORTER_1"/>
    <property type="match status" value="2"/>
</dbReference>
<evidence type="ECO:0000256" key="5">
    <source>
        <dbReference type="ARBA" id="ARBA00022989"/>
    </source>
</evidence>
<dbReference type="GO" id="GO:0016887">
    <property type="term" value="F:ATP hydrolysis activity"/>
    <property type="evidence" value="ECO:0007669"/>
    <property type="project" value="InterPro"/>
</dbReference>
<dbReference type="GO" id="GO:0034775">
    <property type="term" value="P:glutathione transmembrane transport"/>
    <property type="evidence" value="ECO:0007669"/>
    <property type="project" value="InterPro"/>
</dbReference>
<evidence type="ECO:0000256" key="1">
    <source>
        <dbReference type="ARBA" id="ARBA00004651"/>
    </source>
</evidence>
<feature type="transmembrane region" description="Helical" evidence="7">
    <location>
        <begin position="798"/>
        <end position="816"/>
    </location>
</feature>
<evidence type="ECO:0000313" key="10">
    <source>
        <dbReference type="EMBL" id="SDM96186.1"/>
    </source>
</evidence>
<dbReference type="Pfam" id="PF00664">
    <property type="entry name" value="ABC_membrane"/>
    <property type="match status" value="1"/>
</dbReference>
<dbReference type="GO" id="GO:0140359">
    <property type="term" value="F:ABC-type transporter activity"/>
    <property type="evidence" value="ECO:0007669"/>
    <property type="project" value="InterPro"/>
</dbReference>
<dbReference type="InterPro" id="IPR003439">
    <property type="entry name" value="ABC_transporter-like_ATP-bd"/>
</dbReference>
<evidence type="ECO:0000259" key="9">
    <source>
        <dbReference type="PROSITE" id="PS50929"/>
    </source>
</evidence>
<feature type="transmembrane region" description="Helical" evidence="7">
    <location>
        <begin position="235"/>
        <end position="260"/>
    </location>
</feature>
<evidence type="ECO:0000313" key="11">
    <source>
        <dbReference type="Proteomes" id="UP000199004"/>
    </source>
</evidence>
<dbReference type="InterPro" id="IPR027417">
    <property type="entry name" value="P-loop_NTPase"/>
</dbReference>
<feature type="transmembrane region" description="Helical" evidence="7">
    <location>
        <begin position="53"/>
        <end position="70"/>
    </location>
</feature>
<dbReference type="SUPFAM" id="SSF90123">
    <property type="entry name" value="ABC transporter transmembrane region"/>
    <property type="match status" value="2"/>
</dbReference>
<keyword evidence="4 10" id="KW-0067">ATP-binding</keyword>
<dbReference type="InterPro" id="IPR003593">
    <property type="entry name" value="AAA+_ATPase"/>
</dbReference>
<dbReference type="GO" id="GO:0005886">
    <property type="term" value="C:plasma membrane"/>
    <property type="evidence" value="ECO:0007669"/>
    <property type="project" value="UniProtKB-SubCell"/>
</dbReference>
<dbReference type="SUPFAM" id="SSF52540">
    <property type="entry name" value="P-loop containing nucleoside triphosphate hydrolases"/>
    <property type="match status" value="2"/>
</dbReference>
<feature type="transmembrane region" description="Helical" evidence="7">
    <location>
        <begin position="828"/>
        <end position="847"/>
    </location>
</feature>
<dbReference type="InterPro" id="IPR014216">
    <property type="entry name" value="ABC_transptr_CydD"/>
</dbReference>
<dbReference type="CDD" id="cd03228">
    <property type="entry name" value="ABCC_MRP_Like"/>
    <property type="match status" value="1"/>
</dbReference>
<dbReference type="GO" id="GO:0045454">
    <property type="term" value="P:cell redox homeostasis"/>
    <property type="evidence" value="ECO:0007669"/>
    <property type="project" value="InterPro"/>
</dbReference>
<dbReference type="GO" id="GO:0005524">
    <property type="term" value="F:ATP binding"/>
    <property type="evidence" value="ECO:0007669"/>
    <property type="project" value="UniProtKB-KW"/>
</dbReference>
<evidence type="ECO:0000256" key="4">
    <source>
        <dbReference type="ARBA" id="ARBA00022840"/>
    </source>
</evidence>
<feature type="transmembrane region" description="Helical" evidence="7">
    <location>
        <begin position="20"/>
        <end position="41"/>
    </location>
</feature>
<keyword evidence="3" id="KW-0547">Nucleotide-binding</keyword>
<evidence type="ECO:0000256" key="2">
    <source>
        <dbReference type="ARBA" id="ARBA00022692"/>
    </source>
</evidence>
<comment type="subcellular location">
    <subcellularLocation>
        <location evidence="1">Cell membrane</location>
        <topology evidence="1">Multi-pass membrane protein</topology>
    </subcellularLocation>
</comment>
<dbReference type="OrthoDB" id="9806127at2"/>
<feature type="transmembrane region" description="Helical" evidence="7">
    <location>
        <begin position="690"/>
        <end position="708"/>
    </location>
</feature>
<evidence type="ECO:0000256" key="3">
    <source>
        <dbReference type="ARBA" id="ARBA00022741"/>
    </source>
</evidence>
<dbReference type="PANTHER" id="PTHR24221">
    <property type="entry name" value="ATP-BINDING CASSETTE SUB-FAMILY B"/>
    <property type="match status" value="1"/>
</dbReference>
<keyword evidence="2 7" id="KW-0812">Transmembrane</keyword>
<feature type="domain" description="ABC transmembrane type-1" evidence="9">
    <location>
        <begin position="20"/>
        <end position="298"/>
    </location>
</feature>
<dbReference type="InterPro" id="IPR036640">
    <property type="entry name" value="ABC1_TM_sf"/>
</dbReference>
<evidence type="ECO:0000256" key="6">
    <source>
        <dbReference type="ARBA" id="ARBA00023136"/>
    </source>
</evidence>
<dbReference type="PROSITE" id="PS50929">
    <property type="entry name" value="ABC_TM1F"/>
    <property type="match status" value="2"/>
</dbReference>
<reference evidence="10 11" key="1">
    <citation type="submission" date="2016-10" db="EMBL/GenBank/DDBJ databases">
        <authorList>
            <person name="de Groot N.N."/>
        </authorList>
    </citation>
    <scope>NUCLEOTIDE SEQUENCE [LARGE SCALE GENOMIC DNA]</scope>
    <source>
        <strain evidence="10 11">CGMCC 1.11147</strain>
    </source>
</reference>
<dbReference type="GO" id="GO:0042883">
    <property type="term" value="P:cysteine transport"/>
    <property type="evidence" value="ECO:0007669"/>
    <property type="project" value="InterPro"/>
</dbReference>
<dbReference type="InterPro" id="IPR011527">
    <property type="entry name" value="ABC1_TM_dom"/>
</dbReference>
<protein>
    <submittedName>
        <fullName evidence="10">ATP-binding cassette, subfamily C, CydCD</fullName>
    </submittedName>
</protein>
<organism evidence="10 11">
    <name type="scientific">Nocardioides szechwanensis</name>
    <dbReference type="NCBI Taxonomy" id="1005944"/>
    <lineage>
        <taxon>Bacteria</taxon>
        <taxon>Bacillati</taxon>
        <taxon>Actinomycetota</taxon>
        <taxon>Actinomycetes</taxon>
        <taxon>Propionibacteriales</taxon>
        <taxon>Nocardioidaceae</taxon>
        <taxon>Nocardioides</taxon>
    </lineage>
</organism>
<dbReference type="Gene3D" id="1.20.1560.10">
    <property type="entry name" value="ABC transporter type 1, transmembrane domain"/>
    <property type="match status" value="2"/>
</dbReference>